<dbReference type="InterPro" id="IPR000276">
    <property type="entry name" value="GPCR_Rhodpsn"/>
</dbReference>
<evidence type="ECO:0000256" key="1">
    <source>
        <dbReference type="ARBA" id="ARBA00004651"/>
    </source>
</evidence>
<dbReference type="PROSITE" id="PS00237">
    <property type="entry name" value="G_PROTEIN_RECEP_F1_1"/>
    <property type="match status" value="1"/>
</dbReference>
<proteinExistence type="inferred from homology"/>
<organism evidence="13 14">
    <name type="scientific">Strongylocentrotus purpuratus</name>
    <name type="common">Purple sea urchin</name>
    <dbReference type="NCBI Taxonomy" id="7668"/>
    <lineage>
        <taxon>Eukaryota</taxon>
        <taxon>Metazoa</taxon>
        <taxon>Echinodermata</taxon>
        <taxon>Eleutherozoa</taxon>
        <taxon>Echinozoa</taxon>
        <taxon>Echinoidea</taxon>
        <taxon>Euechinoidea</taxon>
        <taxon>Echinacea</taxon>
        <taxon>Camarodonta</taxon>
        <taxon>Echinidea</taxon>
        <taxon>Strongylocentrotidae</taxon>
        <taxon>Strongylocentrotus</taxon>
    </lineage>
</organism>
<keyword evidence="3 9" id="KW-0812">Transmembrane</keyword>
<dbReference type="OrthoDB" id="10071887at2759"/>
<dbReference type="InterPro" id="IPR017452">
    <property type="entry name" value="GPCR_Rhodpsn_7TM"/>
</dbReference>
<dbReference type="GO" id="GO:0007187">
    <property type="term" value="P:G protein-coupled receptor signaling pathway, coupled to cyclic nucleotide second messenger"/>
    <property type="evidence" value="ECO:0000318"/>
    <property type="project" value="GO_Central"/>
</dbReference>
<feature type="region of interest" description="Disordered" evidence="10">
    <location>
        <begin position="489"/>
        <end position="534"/>
    </location>
</feature>
<dbReference type="GO" id="GO:0007268">
    <property type="term" value="P:chemical synaptic transmission"/>
    <property type="evidence" value="ECO:0000318"/>
    <property type="project" value="GO_Central"/>
</dbReference>
<evidence type="ECO:0000256" key="10">
    <source>
        <dbReference type="SAM" id="MobiDB-lite"/>
    </source>
</evidence>
<dbReference type="RefSeq" id="XP_030828543.1">
    <property type="nucleotide sequence ID" value="XM_030972683.1"/>
</dbReference>
<feature type="transmembrane region" description="Helical" evidence="11">
    <location>
        <begin position="59"/>
        <end position="85"/>
    </location>
</feature>
<keyword evidence="4 11" id="KW-1133">Transmembrane helix</keyword>
<dbReference type="EnsemblMetazoa" id="XM_030972683">
    <property type="protein sequence ID" value="XP_030828543"/>
    <property type="gene ID" value="LOC115919284"/>
</dbReference>
<dbReference type="InterPro" id="IPR000995">
    <property type="entry name" value="Musac_Ach_rcpt"/>
</dbReference>
<sequence>MASGLGKLGETYLNIDHASTSPQLFSEEDYSGYSGYPINESSFNESAVSPSVVKRPLRVIIPIVTAMSFVSLITCIGNALVIVAVRTDRRLRTVSNYFILSLAVADLLIGTLVMPLSIIYFVEGKWILGLIVCETWLTVDYVTCTASIFNLFILSLDRYWSISSPLKYMKKRTPRRAMLMISLAWCLSFSWIVPVWGWHYFERDGEPRGVPSDECDTEFGSNIIFKVLTAILNFYIPLVSMLFVYGKIFYEIKTRSKMCVGQRSSGNKKYSIRHSAHMIPLPVAVDVCPNTPSNEEPEEVEEQNASWIPDYDSLSTSKDTSQEYADQSESCPPNIAAKRIKKGEVDHQLKNISHLTLATMGLAGIVGPSMMGVPSGQRILKRKRAEKEALAIKQVKRILPEENNRPRIETIHVPMIKEPSNSTSSGTVDPQLDGEIIQMKEINGNVSHNKSILRQEEAFLCPDRAPNGTAKRRISFTVDSVASKEELEPLRRNSYDERKTTSPKYRGVRYNKESSSPTHLLPTDNISPDNLSPSRAIPKAQVKNGGVAGRFSFARFSIRHGKTSEFLRDRIKRFSLNKERKAAKQLGIIVSCFITCWLPYFISFMVIAYCPTCVNPNVHYALIWLGYLNSTMNPFIYPLCNSNFRKAFKKIFGITSCRSSTKPKPQTRSMYRRPKNK</sequence>
<keyword evidence="5 9" id="KW-0297">G-protein coupled receptor</keyword>
<evidence type="ECO:0000259" key="12">
    <source>
        <dbReference type="PROSITE" id="PS50262"/>
    </source>
</evidence>
<dbReference type="SUPFAM" id="SSF81321">
    <property type="entry name" value="Family A G protein-coupled receptor-like"/>
    <property type="match status" value="2"/>
</dbReference>
<dbReference type="Pfam" id="PF00001">
    <property type="entry name" value="7tm_1"/>
    <property type="match status" value="2"/>
</dbReference>
<comment type="subcellular location">
    <subcellularLocation>
        <location evidence="1">Cell membrane</location>
        <topology evidence="1">Multi-pass membrane protein</topology>
    </subcellularLocation>
</comment>
<dbReference type="PANTHER" id="PTHR24247">
    <property type="entry name" value="5-HYDROXYTRYPTAMINE RECEPTOR"/>
    <property type="match status" value="1"/>
</dbReference>
<evidence type="ECO:0000256" key="4">
    <source>
        <dbReference type="ARBA" id="ARBA00022989"/>
    </source>
</evidence>
<evidence type="ECO:0000313" key="14">
    <source>
        <dbReference type="Proteomes" id="UP000007110"/>
    </source>
</evidence>
<name>A0A7M7MYZ4_STRPU</name>
<evidence type="ECO:0000256" key="3">
    <source>
        <dbReference type="ARBA" id="ARBA00022692"/>
    </source>
</evidence>
<dbReference type="GeneID" id="115919284"/>
<accession>A0A7M7MYZ4</accession>
<feature type="region of interest" description="Disordered" evidence="10">
    <location>
        <begin position="290"/>
        <end position="331"/>
    </location>
</feature>
<reference evidence="13" key="2">
    <citation type="submission" date="2021-01" db="UniProtKB">
        <authorList>
            <consortium name="EnsemblMetazoa"/>
        </authorList>
    </citation>
    <scope>IDENTIFICATION</scope>
</reference>
<dbReference type="PANTHER" id="PTHR24247:SF223">
    <property type="entry name" value="HISTAMINE H1 RECEPTOR"/>
    <property type="match status" value="1"/>
</dbReference>
<feature type="transmembrane region" description="Helical" evidence="11">
    <location>
        <begin position="621"/>
        <end position="640"/>
    </location>
</feature>
<dbReference type="GO" id="GO:0004969">
    <property type="term" value="F:histamine receptor activity"/>
    <property type="evidence" value="ECO:0000318"/>
    <property type="project" value="GO_Central"/>
</dbReference>
<dbReference type="OMA" id="ITFMVMA"/>
<keyword evidence="7 9" id="KW-0675">Receptor</keyword>
<feature type="domain" description="G-protein coupled receptors family 1 profile" evidence="12">
    <location>
        <begin position="77"/>
        <end position="637"/>
    </location>
</feature>
<dbReference type="GO" id="GO:0030425">
    <property type="term" value="C:dendrite"/>
    <property type="evidence" value="ECO:0000318"/>
    <property type="project" value="GO_Central"/>
</dbReference>
<keyword evidence="2" id="KW-1003">Cell membrane</keyword>
<dbReference type="PRINTS" id="PR00243">
    <property type="entry name" value="MUSCARINICR"/>
</dbReference>
<keyword evidence="14" id="KW-1185">Reference proteome</keyword>
<protein>
    <recommendedName>
        <fullName evidence="12">G-protein coupled receptors family 1 profile domain-containing protein</fullName>
    </recommendedName>
</protein>
<dbReference type="Gene3D" id="1.20.1070.10">
    <property type="entry name" value="Rhodopsin 7-helix transmembrane proteins"/>
    <property type="match status" value="2"/>
</dbReference>
<comment type="similarity">
    <text evidence="9">Belongs to the G-protein coupled receptor 1 family.</text>
</comment>
<feature type="transmembrane region" description="Helical" evidence="11">
    <location>
        <begin position="219"/>
        <end position="245"/>
    </location>
</feature>
<evidence type="ECO:0000256" key="2">
    <source>
        <dbReference type="ARBA" id="ARBA00022475"/>
    </source>
</evidence>
<dbReference type="CDD" id="cd15050">
    <property type="entry name" value="7tmA_Histamine_H1R"/>
    <property type="match status" value="1"/>
</dbReference>
<dbReference type="GO" id="GO:0005886">
    <property type="term" value="C:plasma membrane"/>
    <property type="evidence" value="ECO:0000318"/>
    <property type="project" value="GO_Central"/>
</dbReference>
<feature type="transmembrane region" description="Helical" evidence="11">
    <location>
        <begin position="127"/>
        <end position="156"/>
    </location>
</feature>
<dbReference type="GO" id="GO:0016907">
    <property type="term" value="F:G protein-coupled acetylcholine receptor activity"/>
    <property type="evidence" value="ECO:0007669"/>
    <property type="project" value="InterPro"/>
</dbReference>
<evidence type="ECO:0000256" key="9">
    <source>
        <dbReference type="RuleBase" id="RU000688"/>
    </source>
</evidence>
<dbReference type="PRINTS" id="PR00237">
    <property type="entry name" value="GPCRRHODOPSN"/>
</dbReference>
<evidence type="ECO:0000256" key="6">
    <source>
        <dbReference type="ARBA" id="ARBA00023136"/>
    </source>
</evidence>
<keyword evidence="8 9" id="KW-0807">Transducer</keyword>
<reference evidence="14" key="1">
    <citation type="submission" date="2015-02" db="EMBL/GenBank/DDBJ databases">
        <title>Genome sequencing for Strongylocentrotus purpuratus.</title>
        <authorList>
            <person name="Murali S."/>
            <person name="Liu Y."/>
            <person name="Vee V."/>
            <person name="English A."/>
            <person name="Wang M."/>
            <person name="Skinner E."/>
            <person name="Han Y."/>
            <person name="Muzny D.M."/>
            <person name="Worley K.C."/>
            <person name="Gibbs R.A."/>
        </authorList>
    </citation>
    <scope>NUCLEOTIDE SEQUENCE</scope>
</reference>
<feature type="compositionally biased region" description="Basic and acidic residues" evidence="10">
    <location>
        <begin position="489"/>
        <end position="500"/>
    </location>
</feature>
<dbReference type="SMART" id="SM01381">
    <property type="entry name" value="7TM_GPCR_Srsx"/>
    <property type="match status" value="1"/>
</dbReference>
<feature type="compositionally biased region" description="Polar residues" evidence="10">
    <location>
        <begin position="513"/>
        <end position="533"/>
    </location>
</feature>
<evidence type="ECO:0000256" key="5">
    <source>
        <dbReference type="ARBA" id="ARBA00023040"/>
    </source>
</evidence>
<feature type="transmembrane region" description="Helical" evidence="11">
    <location>
        <begin position="177"/>
        <end position="199"/>
    </location>
</feature>
<feature type="transmembrane region" description="Helical" evidence="11">
    <location>
        <begin position="586"/>
        <end position="609"/>
    </location>
</feature>
<dbReference type="Proteomes" id="UP000007110">
    <property type="component" value="Unassembled WGS sequence"/>
</dbReference>
<evidence type="ECO:0000256" key="8">
    <source>
        <dbReference type="ARBA" id="ARBA00023224"/>
    </source>
</evidence>
<dbReference type="AlphaFoldDB" id="A0A7M7MYZ4"/>
<feature type="transmembrane region" description="Helical" evidence="11">
    <location>
        <begin position="97"/>
        <end position="121"/>
    </location>
</feature>
<evidence type="ECO:0000313" key="13">
    <source>
        <dbReference type="EnsemblMetazoa" id="XP_030828543"/>
    </source>
</evidence>
<evidence type="ECO:0000256" key="11">
    <source>
        <dbReference type="SAM" id="Phobius"/>
    </source>
</evidence>
<dbReference type="KEGG" id="spu:115919284"/>
<dbReference type="PROSITE" id="PS50262">
    <property type="entry name" value="G_PROTEIN_RECEP_F1_2"/>
    <property type="match status" value="1"/>
</dbReference>
<dbReference type="InParanoid" id="A0A7M7MYZ4"/>
<dbReference type="GO" id="GO:0045202">
    <property type="term" value="C:synapse"/>
    <property type="evidence" value="ECO:0007669"/>
    <property type="project" value="GOC"/>
</dbReference>
<feature type="compositionally biased region" description="Polar residues" evidence="10">
    <location>
        <begin position="313"/>
        <end position="331"/>
    </location>
</feature>
<keyword evidence="6 11" id="KW-0472">Membrane</keyword>
<evidence type="ECO:0000256" key="7">
    <source>
        <dbReference type="ARBA" id="ARBA00023170"/>
    </source>
</evidence>